<evidence type="ECO:0000256" key="13">
    <source>
        <dbReference type="SAM" id="Phobius"/>
    </source>
</evidence>
<feature type="transmembrane region" description="Helical" evidence="13">
    <location>
        <begin position="50"/>
        <end position="68"/>
    </location>
</feature>
<evidence type="ECO:0000256" key="3">
    <source>
        <dbReference type="ARBA" id="ARBA00022448"/>
    </source>
</evidence>
<reference evidence="15 16" key="1">
    <citation type="submission" date="2020-08" db="EMBL/GenBank/DDBJ databases">
        <title>Genomic Encyclopedia of Type Strains, Phase IV (KMG-IV): sequencing the most valuable type-strain genomes for metagenomic binning, comparative biology and taxonomic classification.</title>
        <authorList>
            <person name="Goeker M."/>
        </authorList>
    </citation>
    <scope>NUCLEOTIDE SEQUENCE [LARGE SCALE GENOMIC DNA]</scope>
    <source>
        <strain evidence="15 16">DSM 102189</strain>
    </source>
</reference>
<feature type="transmembrane region" description="Helical" evidence="13">
    <location>
        <begin position="95"/>
        <end position="119"/>
    </location>
</feature>
<comment type="cofactor">
    <cofactor evidence="1">
        <name>heme b</name>
        <dbReference type="ChEBI" id="CHEBI:60344"/>
    </cofactor>
</comment>
<proteinExistence type="inferred from homology"/>
<dbReference type="AlphaFoldDB" id="A0A841LAB2"/>
<dbReference type="GO" id="GO:0020037">
    <property type="term" value="F:heme binding"/>
    <property type="evidence" value="ECO:0007669"/>
    <property type="project" value="TreeGrafter"/>
</dbReference>
<keyword evidence="8" id="KW-0249">Electron transport</keyword>
<accession>A0A841LAB2</accession>
<keyword evidence="6 13" id="KW-0812">Transmembrane</keyword>
<name>A0A841LAB2_9SPHN</name>
<dbReference type="EMBL" id="JACIIV010000005">
    <property type="protein sequence ID" value="MBB6226765.1"/>
    <property type="molecule type" value="Genomic_DNA"/>
</dbReference>
<dbReference type="GO" id="GO:0046872">
    <property type="term" value="F:metal ion binding"/>
    <property type="evidence" value="ECO:0007669"/>
    <property type="project" value="UniProtKB-KW"/>
</dbReference>
<evidence type="ECO:0000256" key="8">
    <source>
        <dbReference type="ARBA" id="ARBA00022982"/>
    </source>
</evidence>
<dbReference type="PANTHER" id="PTHR30529">
    <property type="entry name" value="CYTOCHROME B561"/>
    <property type="match status" value="1"/>
</dbReference>
<dbReference type="GO" id="GO:0005886">
    <property type="term" value="C:plasma membrane"/>
    <property type="evidence" value="ECO:0007669"/>
    <property type="project" value="UniProtKB-SubCell"/>
</dbReference>
<keyword evidence="9 13" id="KW-1133">Transmembrane helix</keyword>
<keyword evidence="10" id="KW-0408">Iron</keyword>
<evidence type="ECO:0000313" key="15">
    <source>
        <dbReference type="EMBL" id="MBB6226765.1"/>
    </source>
</evidence>
<keyword evidence="4" id="KW-1003">Cell membrane</keyword>
<sequence length="176" mass="18681">MTKAPARYHPALVMLHWVAGLGLIGMLAFGKLVLEGVANADPAKAELLRLHMAGGLGLLLIMLVRLLVRFTTRRPAPAHAGGPLRLAARASHLGLYLFSFAMLVTGLGMAQLGGLFPLLQGQPVALPDFDTLPPHAGHVLFSSLLITLIAVHAGAALWHHFARRDGVLGRMGFGAR</sequence>
<comment type="similarity">
    <text evidence="12">Belongs to the cytochrome b561 family.</text>
</comment>
<dbReference type="Pfam" id="PF01292">
    <property type="entry name" value="Ni_hydr_CYTB"/>
    <property type="match status" value="1"/>
</dbReference>
<evidence type="ECO:0000256" key="7">
    <source>
        <dbReference type="ARBA" id="ARBA00022723"/>
    </source>
</evidence>
<evidence type="ECO:0000256" key="6">
    <source>
        <dbReference type="ARBA" id="ARBA00022692"/>
    </source>
</evidence>
<dbReference type="PANTHER" id="PTHR30529:SF1">
    <property type="entry name" value="CYTOCHROME B561 HOMOLOG 2"/>
    <property type="match status" value="1"/>
</dbReference>
<keyword evidence="3" id="KW-0813">Transport</keyword>
<organism evidence="15 16">
    <name type="scientific">Polymorphobacter multimanifer</name>
    <dbReference type="NCBI Taxonomy" id="1070431"/>
    <lineage>
        <taxon>Bacteria</taxon>
        <taxon>Pseudomonadati</taxon>
        <taxon>Pseudomonadota</taxon>
        <taxon>Alphaproteobacteria</taxon>
        <taxon>Sphingomonadales</taxon>
        <taxon>Sphingosinicellaceae</taxon>
        <taxon>Polymorphobacter</taxon>
    </lineage>
</organism>
<evidence type="ECO:0000256" key="10">
    <source>
        <dbReference type="ARBA" id="ARBA00023004"/>
    </source>
</evidence>
<comment type="caution">
    <text evidence="15">The sequence shown here is derived from an EMBL/GenBank/DDBJ whole genome shotgun (WGS) entry which is preliminary data.</text>
</comment>
<evidence type="ECO:0000256" key="12">
    <source>
        <dbReference type="ARBA" id="ARBA00037975"/>
    </source>
</evidence>
<evidence type="ECO:0000256" key="5">
    <source>
        <dbReference type="ARBA" id="ARBA00022617"/>
    </source>
</evidence>
<dbReference type="GO" id="GO:0009055">
    <property type="term" value="F:electron transfer activity"/>
    <property type="evidence" value="ECO:0007669"/>
    <property type="project" value="InterPro"/>
</dbReference>
<evidence type="ECO:0000313" key="16">
    <source>
        <dbReference type="Proteomes" id="UP000538147"/>
    </source>
</evidence>
<keyword evidence="7" id="KW-0479">Metal-binding</keyword>
<dbReference type="GO" id="GO:0022904">
    <property type="term" value="P:respiratory electron transport chain"/>
    <property type="evidence" value="ECO:0007669"/>
    <property type="project" value="InterPro"/>
</dbReference>
<dbReference type="InterPro" id="IPR052168">
    <property type="entry name" value="Cytochrome_b561_oxidase"/>
</dbReference>
<evidence type="ECO:0000256" key="11">
    <source>
        <dbReference type="ARBA" id="ARBA00023136"/>
    </source>
</evidence>
<dbReference type="Proteomes" id="UP000538147">
    <property type="component" value="Unassembled WGS sequence"/>
</dbReference>
<dbReference type="InterPro" id="IPR016174">
    <property type="entry name" value="Di-haem_cyt_TM"/>
</dbReference>
<feature type="domain" description="Cytochrome b561 bacterial/Ni-hydrogenase" evidence="14">
    <location>
        <begin position="7"/>
        <end position="174"/>
    </location>
</feature>
<dbReference type="RefSeq" id="WP_184196072.1">
    <property type="nucleotide sequence ID" value="NZ_BMOX01000009.1"/>
</dbReference>
<dbReference type="SUPFAM" id="SSF81342">
    <property type="entry name" value="Transmembrane di-heme cytochromes"/>
    <property type="match status" value="1"/>
</dbReference>
<feature type="transmembrane region" description="Helical" evidence="13">
    <location>
        <begin position="12"/>
        <end position="30"/>
    </location>
</feature>
<keyword evidence="16" id="KW-1185">Reference proteome</keyword>
<keyword evidence="11 13" id="KW-0472">Membrane</keyword>
<protein>
    <submittedName>
        <fullName evidence="15">Cytochrome b561</fullName>
    </submittedName>
</protein>
<evidence type="ECO:0000256" key="2">
    <source>
        <dbReference type="ARBA" id="ARBA00004651"/>
    </source>
</evidence>
<evidence type="ECO:0000256" key="9">
    <source>
        <dbReference type="ARBA" id="ARBA00022989"/>
    </source>
</evidence>
<dbReference type="InterPro" id="IPR011577">
    <property type="entry name" value="Cyt_b561_bac/Ni-Hgenase"/>
</dbReference>
<gene>
    <name evidence="15" type="ORF">FHS79_000923</name>
</gene>
<feature type="transmembrane region" description="Helical" evidence="13">
    <location>
        <begin position="139"/>
        <end position="161"/>
    </location>
</feature>
<evidence type="ECO:0000256" key="1">
    <source>
        <dbReference type="ARBA" id="ARBA00001970"/>
    </source>
</evidence>
<comment type="subcellular location">
    <subcellularLocation>
        <location evidence="2">Cell membrane</location>
        <topology evidence="2">Multi-pass membrane protein</topology>
    </subcellularLocation>
</comment>
<evidence type="ECO:0000259" key="14">
    <source>
        <dbReference type="Pfam" id="PF01292"/>
    </source>
</evidence>
<keyword evidence="5" id="KW-0349">Heme</keyword>
<evidence type="ECO:0000256" key="4">
    <source>
        <dbReference type="ARBA" id="ARBA00022475"/>
    </source>
</evidence>